<accession>A0A6B3RRA7</accession>
<protein>
    <submittedName>
        <fullName evidence="1">Uncharacterized protein</fullName>
    </submittedName>
</protein>
<comment type="caution">
    <text evidence="1">The sequence shown here is derived from an EMBL/GenBank/DDBJ whole genome shotgun (WGS) entry which is preliminary data.</text>
</comment>
<dbReference type="Proteomes" id="UP000481421">
    <property type="component" value="Unassembled WGS sequence"/>
</dbReference>
<evidence type="ECO:0000313" key="1">
    <source>
        <dbReference type="EMBL" id="NEX47991.1"/>
    </source>
</evidence>
<name>A0A6B3RRA7_9RHOB</name>
<gene>
    <name evidence="1" type="ORF">G3572_17405</name>
</gene>
<evidence type="ECO:0000313" key="2">
    <source>
        <dbReference type="Proteomes" id="UP000481421"/>
    </source>
</evidence>
<reference evidence="1 2" key="1">
    <citation type="submission" date="2020-02" db="EMBL/GenBank/DDBJ databases">
        <title>Rhodobacter algicola sp. nov., isolated from microalga culture.</title>
        <authorList>
            <person name="Park C.-Y."/>
        </authorList>
    </citation>
    <scope>NUCLEOTIDE SEQUENCE [LARGE SCALE GENOMIC DNA]</scope>
    <source>
        <strain evidence="1 2">ETT8</strain>
    </source>
</reference>
<keyword evidence="2" id="KW-1185">Reference proteome</keyword>
<dbReference type="EMBL" id="JAAIKE010000007">
    <property type="protein sequence ID" value="NEX47991.1"/>
    <property type="molecule type" value="Genomic_DNA"/>
</dbReference>
<sequence>MPLPLAPLLPFALRFGAIAAVGYLGQRLIRQRGFAGRTDQRAEDALDDLAEGLATHSPRDAKGQHNAAFRLRRRVRIGGKTYDLDAGMMARLRFRDIG</sequence>
<dbReference type="RefSeq" id="WP_164614280.1">
    <property type="nucleotide sequence ID" value="NZ_JAAIKE010000007.1"/>
</dbReference>
<proteinExistence type="predicted"/>
<organism evidence="1 2">
    <name type="scientific">Pseudotabrizicola algicola</name>
    <dbReference type="NCBI Taxonomy" id="2709381"/>
    <lineage>
        <taxon>Bacteria</taxon>
        <taxon>Pseudomonadati</taxon>
        <taxon>Pseudomonadota</taxon>
        <taxon>Alphaproteobacteria</taxon>
        <taxon>Rhodobacterales</taxon>
        <taxon>Paracoccaceae</taxon>
        <taxon>Pseudotabrizicola</taxon>
    </lineage>
</organism>
<dbReference type="AlphaFoldDB" id="A0A6B3RRA7"/>